<evidence type="ECO:0000259" key="1">
    <source>
        <dbReference type="Pfam" id="PF00534"/>
    </source>
</evidence>
<name>A0A098YPV9_9BACT</name>
<dbReference type="PANTHER" id="PTHR12526:SF637">
    <property type="entry name" value="GLYCOSYLTRANSFERASE EPSF-RELATED"/>
    <property type="match status" value="1"/>
</dbReference>
<dbReference type="Pfam" id="PF00534">
    <property type="entry name" value="Glycos_transf_1"/>
    <property type="match status" value="1"/>
</dbReference>
<proteinExistence type="predicted"/>
<dbReference type="OrthoDB" id="9768685at2"/>
<dbReference type="PANTHER" id="PTHR12526">
    <property type="entry name" value="GLYCOSYLTRANSFERASE"/>
    <property type="match status" value="1"/>
</dbReference>
<gene>
    <name evidence="2" type="ORF">HMPREF9304_10180</name>
</gene>
<organism evidence="2 3">
    <name type="scientific">Hoylesella timonensis S9-PR14</name>
    <dbReference type="NCBI Taxonomy" id="1401062"/>
    <lineage>
        <taxon>Bacteria</taxon>
        <taxon>Pseudomonadati</taxon>
        <taxon>Bacteroidota</taxon>
        <taxon>Bacteroidia</taxon>
        <taxon>Bacteroidales</taxon>
        <taxon>Prevotellaceae</taxon>
        <taxon>Hoylesella</taxon>
    </lineage>
</organism>
<reference evidence="2 3" key="1">
    <citation type="submission" date="2014-07" db="EMBL/GenBank/DDBJ databases">
        <authorList>
            <person name="McCorrison J."/>
            <person name="Sanka R."/>
            <person name="Torralba M."/>
            <person name="Gillis M."/>
            <person name="Haft D.H."/>
            <person name="Methe B."/>
            <person name="Sutton G."/>
            <person name="Nelson K.E."/>
        </authorList>
    </citation>
    <scope>NUCLEOTIDE SEQUENCE [LARGE SCALE GENOMIC DNA]</scope>
    <source>
        <strain evidence="2 3">S9-PR14</strain>
    </source>
</reference>
<dbReference type="GO" id="GO:0016757">
    <property type="term" value="F:glycosyltransferase activity"/>
    <property type="evidence" value="ECO:0007669"/>
    <property type="project" value="InterPro"/>
</dbReference>
<dbReference type="AlphaFoldDB" id="A0A098YPV9"/>
<accession>A0A098YPV9</accession>
<comment type="caution">
    <text evidence="2">The sequence shown here is derived from an EMBL/GenBank/DDBJ whole genome shotgun (WGS) entry which is preliminary data.</text>
</comment>
<evidence type="ECO:0000313" key="2">
    <source>
        <dbReference type="EMBL" id="KGI21431.1"/>
    </source>
</evidence>
<dbReference type="EMBL" id="JRPQ01000151">
    <property type="protein sequence ID" value="KGI21431.1"/>
    <property type="molecule type" value="Genomic_DNA"/>
</dbReference>
<feature type="domain" description="Glycosyl transferase family 1" evidence="1">
    <location>
        <begin position="178"/>
        <end position="338"/>
    </location>
</feature>
<sequence>MNIAFLSSLNPIDIHSWSGTLYYMYQELSKRHHVKWIGGNLYAKMKAYHSDLHKDESHFNAEEYAKEFGALISIELQSAYYDAVICRDYFYLAYLVAEIPIIYIGDTTFHLFKGYLGITDECIIHQYDELERLAITRATKICYPTPWAKKSAMEHYGKKAGDVEVIEFGANIPEKIPYKQKKDTKCCNLLFVGTNWNMKGGDKVLDVYHKLKQKNLNCKLTIIGSTPDYAIDDPEIKIYPRLDKGQKDDCDCYNSILEDADILLAPTVFDCYGIVYCEAAANGIVVFTNNVCGINHVVKDGITGYLFDSNTQPDVWAEKIQEIIISKKMEELSCNARKEYEERLNWKVWGEKIEMLINEVCPCVDMYMPMYAINLPERKDRKEHILSEFNKRSEFELHFVTASRNSNSRLGLWQSIVRIVSIASEMGEQFVVLCEDDHYFTKNYSPKLLMAEMQLAFQMGADILSGGIGGFGRAVKRGFHLYEVDWFWCTQFIVIYSSLYERILSYDFKEEDTADGILSTIAKKKMVIYPFISEQKDFGYSDVTRSNQENEGRIREHFKMANHMFEYLEHFSYNQLF</sequence>
<dbReference type="InterPro" id="IPR001296">
    <property type="entry name" value="Glyco_trans_1"/>
</dbReference>
<dbReference type="Proteomes" id="UP000029723">
    <property type="component" value="Unassembled WGS sequence"/>
</dbReference>
<dbReference type="Gene3D" id="3.40.50.2000">
    <property type="entry name" value="Glycogen Phosphorylase B"/>
    <property type="match status" value="2"/>
</dbReference>
<protein>
    <recommendedName>
        <fullName evidence="1">Glycosyl transferase family 1 domain-containing protein</fullName>
    </recommendedName>
</protein>
<evidence type="ECO:0000313" key="3">
    <source>
        <dbReference type="Proteomes" id="UP000029723"/>
    </source>
</evidence>
<dbReference type="CDD" id="cd03801">
    <property type="entry name" value="GT4_PimA-like"/>
    <property type="match status" value="1"/>
</dbReference>
<dbReference type="RefSeq" id="WP_036928537.1">
    <property type="nucleotide sequence ID" value="NZ_JRPQ01000151.1"/>
</dbReference>
<dbReference type="SUPFAM" id="SSF53756">
    <property type="entry name" value="UDP-Glycosyltransferase/glycogen phosphorylase"/>
    <property type="match status" value="1"/>
</dbReference>